<feature type="region of interest" description="Disordered" evidence="1">
    <location>
        <begin position="49"/>
        <end position="68"/>
    </location>
</feature>
<gene>
    <name evidence="2" type="ORF">DFH94DRAFT_706414</name>
</gene>
<evidence type="ECO:0000313" key="3">
    <source>
        <dbReference type="Proteomes" id="UP000759537"/>
    </source>
</evidence>
<dbReference type="Proteomes" id="UP000759537">
    <property type="component" value="Unassembled WGS sequence"/>
</dbReference>
<reference evidence="2" key="1">
    <citation type="submission" date="2019-10" db="EMBL/GenBank/DDBJ databases">
        <authorList>
            <consortium name="DOE Joint Genome Institute"/>
            <person name="Kuo A."/>
            <person name="Miyauchi S."/>
            <person name="Kiss E."/>
            <person name="Drula E."/>
            <person name="Kohler A."/>
            <person name="Sanchez-Garcia M."/>
            <person name="Andreopoulos B."/>
            <person name="Barry K.W."/>
            <person name="Bonito G."/>
            <person name="Buee M."/>
            <person name="Carver A."/>
            <person name="Chen C."/>
            <person name="Cichocki N."/>
            <person name="Clum A."/>
            <person name="Culley D."/>
            <person name="Crous P.W."/>
            <person name="Fauchery L."/>
            <person name="Girlanda M."/>
            <person name="Hayes R."/>
            <person name="Keri Z."/>
            <person name="LaButti K."/>
            <person name="Lipzen A."/>
            <person name="Lombard V."/>
            <person name="Magnuson J."/>
            <person name="Maillard F."/>
            <person name="Morin E."/>
            <person name="Murat C."/>
            <person name="Nolan M."/>
            <person name="Ohm R."/>
            <person name="Pangilinan J."/>
            <person name="Pereira M."/>
            <person name="Perotto S."/>
            <person name="Peter M."/>
            <person name="Riley R."/>
            <person name="Sitrit Y."/>
            <person name="Stielow B."/>
            <person name="Szollosi G."/>
            <person name="Zifcakova L."/>
            <person name="Stursova M."/>
            <person name="Spatafora J.W."/>
            <person name="Tedersoo L."/>
            <person name="Vaario L.-M."/>
            <person name="Yamada A."/>
            <person name="Yan M."/>
            <person name="Wang P."/>
            <person name="Xu J."/>
            <person name="Bruns T."/>
            <person name="Baldrian P."/>
            <person name="Vilgalys R."/>
            <person name="Henrissat B."/>
            <person name="Grigoriev I.V."/>
            <person name="Hibbett D."/>
            <person name="Nagy L.G."/>
            <person name="Martin F.M."/>
        </authorList>
    </citation>
    <scope>NUCLEOTIDE SEQUENCE</scope>
    <source>
        <strain evidence="2">Prilba</strain>
    </source>
</reference>
<accession>A0A9P5N648</accession>
<name>A0A9P5N648_9AGAM</name>
<keyword evidence="3" id="KW-1185">Reference proteome</keyword>
<dbReference type="AlphaFoldDB" id="A0A9P5N648"/>
<reference evidence="2" key="2">
    <citation type="journal article" date="2020" name="Nat. Commun.">
        <title>Large-scale genome sequencing of mycorrhizal fungi provides insights into the early evolution of symbiotic traits.</title>
        <authorList>
            <person name="Miyauchi S."/>
            <person name="Kiss E."/>
            <person name="Kuo A."/>
            <person name="Drula E."/>
            <person name="Kohler A."/>
            <person name="Sanchez-Garcia M."/>
            <person name="Morin E."/>
            <person name="Andreopoulos B."/>
            <person name="Barry K.W."/>
            <person name="Bonito G."/>
            <person name="Buee M."/>
            <person name="Carver A."/>
            <person name="Chen C."/>
            <person name="Cichocki N."/>
            <person name="Clum A."/>
            <person name="Culley D."/>
            <person name="Crous P.W."/>
            <person name="Fauchery L."/>
            <person name="Girlanda M."/>
            <person name="Hayes R.D."/>
            <person name="Keri Z."/>
            <person name="LaButti K."/>
            <person name="Lipzen A."/>
            <person name="Lombard V."/>
            <person name="Magnuson J."/>
            <person name="Maillard F."/>
            <person name="Murat C."/>
            <person name="Nolan M."/>
            <person name="Ohm R.A."/>
            <person name="Pangilinan J."/>
            <person name="Pereira M.F."/>
            <person name="Perotto S."/>
            <person name="Peter M."/>
            <person name="Pfister S."/>
            <person name="Riley R."/>
            <person name="Sitrit Y."/>
            <person name="Stielow J.B."/>
            <person name="Szollosi G."/>
            <person name="Zifcakova L."/>
            <person name="Stursova M."/>
            <person name="Spatafora J.W."/>
            <person name="Tedersoo L."/>
            <person name="Vaario L.M."/>
            <person name="Yamada A."/>
            <person name="Yan M."/>
            <person name="Wang P."/>
            <person name="Xu J."/>
            <person name="Bruns T."/>
            <person name="Baldrian P."/>
            <person name="Vilgalys R."/>
            <person name="Dunand C."/>
            <person name="Henrissat B."/>
            <person name="Grigoriev I.V."/>
            <person name="Hibbett D."/>
            <person name="Nagy L.G."/>
            <person name="Martin F.M."/>
        </authorList>
    </citation>
    <scope>NUCLEOTIDE SEQUENCE</scope>
    <source>
        <strain evidence="2">Prilba</strain>
    </source>
</reference>
<proteinExistence type="predicted"/>
<dbReference type="EMBL" id="WHVB01000001">
    <property type="protein sequence ID" value="KAF8487443.1"/>
    <property type="molecule type" value="Genomic_DNA"/>
</dbReference>
<sequence length="292" mass="31790">MFFLWSPFQAPFPLGSRRADGLATFPLIVPFENGRNFSNSMPGRLCSVNRSAVDRPGSGSGATHDTGIDDGEGCNCSTSCRCRTAPAQLGREASLPVSSFPGDIGITNSPHVHAHVDRSHASPISKRRACEGHNMFLPCLQKGFFPSPLFDISVFPLPRRCHSNDISPYATTPVPIILILLTSRSSMYQFYSVAGIDAQRVEIGSDRNGEYKRERGERTADAGWEVGAGASPREQPHFHRSCECRGRGRHVESSAWLSRCCCFKIRILRMRNKGPGVDAGENDGGVMCGSGD</sequence>
<evidence type="ECO:0000313" key="2">
    <source>
        <dbReference type="EMBL" id="KAF8487443.1"/>
    </source>
</evidence>
<protein>
    <submittedName>
        <fullName evidence="2">Uncharacterized protein</fullName>
    </submittedName>
</protein>
<comment type="caution">
    <text evidence="2">The sequence shown here is derived from an EMBL/GenBank/DDBJ whole genome shotgun (WGS) entry which is preliminary data.</text>
</comment>
<evidence type="ECO:0000256" key="1">
    <source>
        <dbReference type="SAM" id="MobiDB-lite"/>
    </source>
</evidence>
<organism evidence="2 3">
    <name type="scientific">Russula ochroleuca</name>
    <dbReference type="NCBI Taxonomy" id="152965"/>
    <lineage>
        <taxon>Eukaryota</taxon>
        <taxon>Fungi</taxon>
        <taxon>Dikarya</taxon>
        <taxon>Basidiomycota</taxon>
        <taxon>Agaricomycotina</taxon>
        <taxon>Agaricomycetes</taxon>
        <taxon>Russulales</taxon>
        <taxon>Russulaceae</taxon>
        <taxon>Russula</taxon>
    </lineage>
</organism>